<dbReference type="EMBL" id="CAJOBQ010001608">
    <property type="protein sequence ID" value="CAF4501416.1"/>
    <property type="molecule type" value="Genomic_DNA"/>
</dbReference>
<dbReference type="PANTHER" id="PTHR24056">
    <property type="entry name" value="CELL DIVISION PROTEIN KINASE"/>
    <property type="match status" value="1"/>
</dbReference>
<dbReference type="SMART" id="SM00220">
    <property type="entry name" value="S_TKc"/>
    <property type="match status" value="1"/>
</dbReference>
<keyword evidence="6" id="KW-0418">Kinase</keyword>
<dbReference type="Gene3D" id="1.10.510.10">
    <property type="entry name" value="Transferase(Phosphotransferase) domain 1"/>
    <property type="match status" value="1"/>
</dbReference>
<dbReference type="GO" id="GO:0007165">
    <property type="term" value="P:signal transduction"/>
    <property type="evidence" value="ECO:0007669"/>
    <property type="project" value="TreeGrafter"/>
</dbReference>
<keyword evidence="4" id="KW-0808">Transferase</keyword>
<evidence type="ECO:0000256" key="8">
    <source>
        <dbReference type="ARBA" id="ARBA00047811"/>
    </source>
</evidence>
<evidence type="ECO:0000313" key="21">
    <source>
        <dbReference type="Proteomes" id="UP000663825"/>
    </source>
</evidence>
<evidence type="ECO:0000313" key="13">
    <source>
        <dbReference type="EMBL" id="CAF3081983.1"/>
    </source>
</evidence>
<dbReference type="InterPro" id="IPR050108">
    <property type="entry name" value="CDK"/>
</dbReference>
<evidence type="ECO:0000256" key="11">
    <source>
        <dbReference type="RuleBase" id="RU000304"/>
    </source>
</evidence>
<dbReference type="GO" id="GO:0000082">
    <property type="term" value="P:G1/S transition of mitotic cell cycle"/>
    <property type="evidence" value="ECO:0007669"/>
    <property type="project" value="TreeGrafter"/>
</dbReference>
<dbReference type="InterPro" id="IPR011009">
    <property type="entry name" value="Kinase-like_dom_sf"/>
</dbReference>
<dbReference type="Proteomes" id="UP000663873">
    <property type="component" value="Unassembled WGS sequence"/>
</dbReference>
<evidence type="ECO:0000256" key="7">
    <source>
        <dbReference type="ARBA" id="ARBA00022840"/>
    </source>
</evidence>
<dbReference type="EMBL" id="CAJOBO010001656">
    <property type="protein sequence ID" value="CAF4398892.1"/>
    <property type="molecule type" value="Genomic_DNA"/>
</dbReference>
<dbReference type="EMBL" id="CAJNYT010004709">
    <property type="protein sequence ID" value="CAF3683609.1"/>
    <property type="molecule type" value="Genomic_DNA"/>
</dbReference>
<evidence type="ECO:0000256" key="5">
    <source>
        <dbReference type="ARBA" id="ARBA00022741"/>
    </source>
</evidence>
<evidence type="ECO:0000256" key="1">
    <source>
        <dbReference type="ARBA" id="ARBA00006485"/>
    </source>
</evidence>
<dbReference type="InterPro" id="IPR008271">
    <property type="entry name" value="Ser/Thr_kinase_AS"/>
</dbReference>
<evidence type="ECO:0000313" key="18">
    <source>
        <dbReference type="EMBL" id="CAF4398892.1"/>
    </source>
</evidence>
<evidence type="ECO:0000256" key="9">
    <source>
        <dbReference type="ARBA" id="ARBA00048367"/>
    </source>
</evidence>
<evidence type="ECO:0000256" key="10">
    <source>
        <dbReference type="PROSITE-ProRule" id="PRU10141"/>
    </source>
</evidence>
<keyword evidence="22" id="KW-1185">Reference proteome</keyword>
<dbReference type="InterPro" id="IPR000719">
    <property type="entry name" value="Prot_kinase_dom"/>
</dbReference>
<dbReference type="GO" id="GO:0030332">
    <property type="term" value="F:cyclin binding"/>
    <property type="evidence" value="ECO:0007669"/>
    <property type="project" value="TreeGrafter"/>
</dbReference>
<evidence type="ECO:0000256" key="2">
    <source>
        <dbReference type="ARBA" id="ARBA00012425"/>
    </source>
</evidence>
<keyword evidence="7 10" id="KW-0067">ATP-binding</keyword>
<evidence type="ECO:0000313" key="19">
    <source>
        <dbReference type="EMBL" id="CAF4501416.1"/>
    </source>
</evidence>
<evidence type="ECO:0000313" key="20">
    <source>
        <dbReference type="EMBL" id="CAF4575349.1"/>
    </source>
</evidence>
<dbReference type="GO" id="GO:0010389">
    <property type="term" value="P:regulation of G2/M transition of mitotic cell cycle"/>
    <property type="evidence" value="ECO:0007669"/>
    <property type="project" value="TreeGrafter"/>
</dbReference>
<dbReference type="FunFam" id="1.10.510.10:FF:000611">
    <property type="entry name" value="CMGC family protein kinase"/>
    <property type="match status" value="1"/>
</dbReference>
<dbReference type="AlphaFoldDB" id="A0A817MUM5"/>
<dbReference type="GO" id="GO:0005524">
    <property type="term" value="F:ATP binding"/>
    <property type="evidence" value="ECO:0007669"/>
    <property type="project" value="UniProtKB-UniRule"/>
</dbReference>
<dbReference type="EC" id="2.7.11.22" evidence="2"/>
<sequence length="350" mass="40769">MQYNRSSNSLIRSPLSLWIAETTLGSGTYGIVECVRHINTRQRLARKTIKLTSKQEEDNELPATAVREIAVLKSIQHENIIKLNHVAFEPSYNSGCNQLCLYLEFLPIDLKRYMDALGPGERVSPKLVKSYSYQLLNAIECLHRHRILHRDLKPPNILLDYEGRLKIADFGLARQCHMPERTLTHEVVTLWYRPPEVLLNAPTYGTALDVWGFGCVFAEMTLREPLFRGECEIDQLLLIFRLLGTPTISEWPEIAQCLYYQTCLPRFPLDDVQLARLPMFTECRQFLKDILIYNPKKRRTARQLLEEHEYLTEVASFTHTMPQHSFIERPIRSVIDRAIRQQTESMRTVR</sequence>
<evidence type="ECO:0000313" key="15">
    <source>
        <dbReference type="EMBL" id="CAF3350986.1"/>
    </source>
</evidence>
<dbReference type="Proteomes" id="UP000663872">
    <property type="component" value="Unassembled WGS sequence"/>
</dbReference>
<gene>
    <name evidence="15" type="ORF">FME351_LOCUS4486</name>
    <name evidence="16" type="ORF">GRG538_LOCUS27191</name>
    <name evidence="18" type="ORF">HFQ381_LOCUS19937</name>
    <name evidence="14" type="ORF">LUA448_LOCUS513</name>
    <name evidence="20" type="ORF">QYT958_LOCUS9913</name>
    <name evidence="13" type="ORF">TIS948_LOCUS5737</name>
    <name evidence="19" type="ORF">TSG867_LOCUS21123</name>
    <name evidence="17" type="ORF">UJA718_LOCUS8632</name>
</gene>
<dbReference type="PROSITE" id="PS50011">
    <property type="entry name" value="PROTEIN_KINASE_DOM"/>
    <property type="match status" value="1"/>
</dbReference>
<evidence type="ECO:0000313" key="16">
    <source>
        <dbReference type="EMBL" id="CAF3683609.1"/>
    </source>
</evidence>
<dbReference type="EMBL" id="CAJOBR010001075">
    <property type="protein sequence ID" value="CAF4575349.1"/>
    <property type="molecule type" value="Genomic_DNA"/>
</dbReference>
<reference evidence="13" key="1">
    <citation type="submission" date="2021-02" db="EMBL/GenBank/DDBJ databases">
        <authorList>
            <person name="Nowell W R."/>
        </authorList>
    </citation>
    <scope>NUCLEOTIDE SEQUENCE</scope>
</reference>
<keyword evidence="5 10" id="KW-0547">Nucleotide-binding</keyword>
<dbReference type="OrthoDB" id="9972580at2759"/>
<dbReference type="EMBL" id="CAJNYU010000350">
    <property type="protein sequence ID" value="CAF3350986.1"/>
    <property type="molecule type" value="Genomic_DNA"/>
</dbReference>
<evidence type="ECO:0000313" key="14">
    <source>
        <dbReference type="EMBL" id="CAF3172750.1"/>
    </source>
</evidence>
<accession>A0A817MUM5</accession>
<dbReference type="InterPro" id="IPR017441">
    <property type="entry name" value="Protein_kinase_ATP_BS"/>
</dbReference>
<organism evidence="13 21">
    <name type="scientific">Rotaria socialis</name>
    <dbReference type="NCBI Taxonomy" id="392032"/>
    <lineage>
        <taxon>Eukaryota</taxon>
        <taxon>Metazoa</taxon>
        <taxon>Spiralia</taxon>
        <taxon>Gnathifera</taxon>
        <taxon>Rotifera</taxon>
        <taxon>Eurotatoria</taxon>
        <taxon>Bdelloidea</taxon>
        <taxon>Philodinida</taxon>
        <taxon>Philodinidae</taxon>
        <taxon>Rotaria</taxon>
    </lineage>
</organism>
<name>A0A817MUM5_9BILA</name>
<dbReference type="EMBL" id="CAJNYD010000012">
    <property type="protein sequence ID" value="CAF3172750.1"/>
    <property type="molecule type" value="Genomic_DNA"/>
</dbReference>
<evidence type="ECO:0000256" key="4">
    <source>
        <dbReference type="ARBA" id="ARBA00022679"/>
    </source>
</evidence>
<dbReference type="Gene3D" id="3.30.200.20">
    <property type="entry name" value="Phosphorylase Kinase, domain 1"/>
    <property type="match status" value="1"/>
</dbReference>
<dbReference type="PANTHER" id="PTHR24056:SF254">
    <property type="entry name" value="CYCLIN-DEPENDENT KINASE 2"/>
    <property type="match status" value="1"/>
</dbReference>
<dbReference type="Pfam" id="PF00069">
    <property type="entry name" value="Pkinase"/>
    <property type="match status" value="1"/>
</dbReference>
<dbReference type="GO" id="GO:0005634">
    <property type="term" value="C:nucleus"/>
    <property type="evidence" value="ECO:0007669"/>
    <property type="project" value="TreeGrafter"/>
</dbReference>
<dbReference type="Proteomes" id="UP000663851">
    <property type="component" value="Unassembled WGS sequence"/>
</dbReference>
<evidence type="ECO:0000259" key="12">
    <source>
        <dbReference type="PROSITE" id="PS50011"/>
    </source>
</evidence>
<proteinExistence type="inferred from homology"/>
<dbReference type="PROSITE" id="PS00108">
    <property type="entry name" value="PROTEIN_KINASE_ST"/>
    <property type="match status" value="1"/>
</dbReference>
<comment type="caution">
    <text evidence="13">The sequence shown here is derived from an EMBL/GenBank/DDBJ whole genome shotgun (WGS) entry which is preliminary data.</text>
</comment>
<feature type="domain" description="Protein kinase" evidence="12">
    <location>
        <begin position="18"/>
        <end position="311"/>
    </location>
</feature>
<evidence type="ECO:0000256" key="6">
    <source>
        <dbReference type="ARBA" id="ARBA00022777"/>
    </source>
</evidence>
<comment type="catalytic activity">
    <reaction evidence="9">
        <text>L-seryl-[protein] + ATP = O-phospho-L-seryl-[protein] + ADP + H(+)</text>
        <dbReference type="Rhea" id="RHEA:17989"/>
        <dbReference type="Rhea" id="RHEA-COMP:9863"/>
        <dbReference type="Rhea" id="RHEA-COMP:11604"/>
        <dbReference type="ChEBI" id="CHEBI:15378"/>
        <dbReference type="ChEBI" id="CHEBI:29999"/>
        <dbReference type="ChEBI" id="CHEBI:30616"/>
        <dbReference type="ChEBI" id="CHEBI:83421"/>
        <dbReference type="ChEBI" id="CHEBI:456216"/>
        <dbReference type="EC" id="2.7.11.22"/>
    </reaction>
</comment>
<dbReference type="EMBL" id="CAJOBP010000925">
    <property type="protein sequence ID" value="CAF4235924.1"/>
    <property type="molecule type" value="Genomic_DNA"/>
</dbReference>
<dbReference type="Proteomes" id="UP000663833">
    <property type="component" value="Unassembled WGS sequence"/>
</dbReference>
<dbReference type="PROSITE" id="PS00107">
    <property type="entry name" value="PROTEIN_KINASE_ATP"/>
    <property type="match status" value="1"/>
</dbReference>
<protein>
    <recommendedName>
        <fullName evidence="2">cyclin-dependent kinase</fullName>
        <ecNumber evidence="2">2.7.11.22</ecNumber>
    </recommendedName>
</protein>
<evidence type="ECO:0000256" key="3">
    <source>
        <dbReference type="ARBA" id="ARBA00022527"/>
    </source>
</evidence>
<dbReference type="GO" id="GO:0010468">
    <property type="term" value="P:regulation of gene expression"/>
    <property type="evidence" value="ECO:0007669"/>
    <property type="project" value="TreeGrafter"/>
</dbReference>
<comment type="catalytic activity">
    <reaction evidence="8">
        <text>L-threonyl-[protein] + ATP = O-phospho-L-threonyl-[protein] + ADP + H(+)</text>
        <dbReference type="Rhea" id="RHEA:46608"/>
        <dbReference type="Rhea" id="RHEA-COMP:11060"/>
        <dbReference type="Rhea" id="RHEA-COMP:11605"/>
        <dbReference type="ChEBI" id="CHEBI:15378"/>
        <dbReference type="ChEBI" id="CHEBI:30013"/>
        <dbReference type="ChEBI" id="CHEBI:30616"/>
        <dbReference type="ChEBI" id="CHEBI:61977"/>
        <dbReference type="ChEBI" id="CHEBI:456216"/>
        <dbReference type="EC" id="2.7.11.22"/>
    </reaction>
</comment>
<feature type="binding site" evidence="10">
    <location>
        <position position="47"/>
    </location>
    <ligand>
        <name>ATP</name>
        <dbReference type="ChEBI" id="CHEBI:30616"/>
    </ligand>
</feature>
<dbReference type="Proteomes" id="UP000663825">
    <property type="component" value="Unassembled WGS sequence"/>
</dbReference>
<keyword evidence="3 11" id="KW-0723">Serine/threonine-protein kinase</keyword>
<dbReference type="EMBL" id="CAJNXB010000669">
    <property type="protein sequence ID" value="CAF3081983.1"/>
    <property type="molecule type" value="Genomic_DNA"/>
</dbReference>
<comment type="similarity">
    <text evidence="1">Belongs to the protein kinase superfamily. CMGC Ser/Thr protein kinase family. CDC2/CDKX subfamily.</text>
</comment>
<dbReference type="GO" id="GO:0004693">
    <property type="term" value="F:cyclin-dependent protein serine/threonine kinase activity"/>
    <property type="evidence" value="ECO:0007669"/>
    <property type="project" value="UniProtKB-EC"/>
</dbReference>
<evidence type="ECO:0000313" key="22">
    <source>
        <dbReference type="Proteomes" id="UP000663873"/>
    </source>
</evidence>
<dbReference type="GO" id="GO:0005737">
    <property type="term" value="C:cytoplasm"/>
    <property type="evidence" value="ECO:0007669"/>
    <property type="project" value="TreeGrafter"/>
</dbReference>
<dbReference type="Proteomes" id="UP000663862">
    <property type="component" value="Unassembled WGS sequence"/>
</dbReference>
<dbReference type="Proteomes" id="UP000663848">
    <property type="component" value="Unassembled WGS sequence"/>
</dbReference>
<dbReference type="Proteomes" id="UP000663869">
    <property type="component" value="Unassembled WGS sequence"/>
</dbReference>
<dbReference type="SUPFAM" id="SSF56112">
    <property type="entry name" value="Protein kinase-like (PK-like)"/>
    <property type="match status" value="1"/>
</dbReference>
<dbReference type="GO" id="GO:0000307">
    <property type="term" value="C:cyclin-dependent protein kinase holoenzyme complex"/>
    <property type="evidence" value="ECO:0007669"/>
    <property type="project" value="TreeGrafter"/>
</dbReference>
<evidence type="ECO:0000313" key="17">
    <source>
        <dbReference type="EMBL" id="CAF4235924.1"/>
    </source>
</evidence>